<accession>A0A4R7TCL6</accession>
<dbReference type="Proteomes" id="UP000295151">
    <property type="component" value="Unassembled WGS sequence"/>
</dbReference>
<feature type="region of interest" description="Disordered" evidence="1">
    <location>
        <begin position="1"/>
        <end position="23"/>
    </location>
</feature>
<dbReference type="EMBL" id="SOCE01000001">
    <property type="protein sequence ID" value="TDU89841.1"/>
    <property type="molecule type" value="Genomic_DNA"/>
</dbReference>
<dbReference type="RefSeq" id="WP_133979854.1">
    <property type="nucleotide sequence ID" value="NZ_SOCE01000001.1"/>
</dbReference>
<dbReference type="InterPro" id="IPR001646">
    <property type="entry name" value="5peptide_repeat"/>
</dbReference>
<comment type="caution">
    <text evidence="3">The sequence shown here is derived from an EMBL/GenBank/DDBJ whole genome shotgun (WGS) entry which is preliminary data.</text>
</comment>
<dbReference type="Pfam" id="PF00805">
    <property type="entry name" value="Pentapeptide"/>
    <property type="match status" value="2"/>
</dbReference>
<dbReference type="Gene3D" id="2.160.20.80">
    <property type="entry name" value="E3 ubiquitin-protein ligase SopA"/>
    <property type="match status" value="1"/>
</dbReference>
<feature type="domain" description="SV2A/B/C luminal" evidence="2">
    <location>
        <begin position="29"/>
        <end position="100"/>
    </location>
</feature>
<reference evidence="3 4" key="1">
    <citation type="submission" date="2019-03" db="EMBL/GenBank/DDBJ databases">
        <title>Genomic Encyclopedia of Type Strains, Phase III (KMG-III): the genomes of soil and plant-associated and newly described type strains.</title>
        <authorList>
            <person name="Whitman W."/>
        </authorList>
    </citation>
    <scope>NUCLEOTIDE SEQUENCE [LARGE SCALE GENOMIC DNA]</scope>
    <source>
        <strain evidence="3 4">VKM Ac-2575</strain>
    </source>
</reference>
<evidence type="ECO:0000313" key="3">
    <source>
        <dbReference type="EMBL" id="TDU89841.1"/>
    </source>
</evidence>
<dbReference type="InterPro" id="IPR055415">
    <property type="entry name" value="LD_SV2"/>
</dbReference>
<dbReference type="PANTHER" id="PTHR14136:SF17">
    <property type="entry name" value="BTB_POZ DOMAIN-CONTAINING PROTEIN KCTD9"/>
    <property type="match status" value="1"/>
</dbReference>
<organism evidence="3 4">
    <name type="scientific">Kribbella voronezhensis</name>
    <dbReference type="NCBI Taxonomy" id="2512212"/>
    <lineage>
        <taxon>Bacteria</taxon>
        <taxon>Bacillati</taxon>
        <taxon>Actinomycetota</taxon>
        <taxon>Actinomycetes</taxon>
        <taxon>Propionibacteriales</taxon>
        <taxon>Kribbellaceae</taxon>
        <taxon>Kribbella</taxon>
    </lineage>
</organism>
<dbReference type="AlphaFoldDB" id="A0A4R7TCL6"/>
<gene>
    <name evidence="3" type="ORF">EV138_3418</name>
</gene>
<sequence length="203" mass="21999">MADRTHGRQTPATESTIRDWDDADPSGQTYTRVLFIDSDLTEISNAGGVFEECVFRGVRFNASSHTDAAFVNCTFVRCSFFDTTFTRCKLMGSRFDDCAYSLMKVTGGDWSFASLPGADLRGAELSGVKLREADLTGLRAGKSVLRNLDLSGASMQRADFSGCDLRGSDLSTLDPLTVELKGAIVDLPQAMVITTSLGLEVRP</sequence>
<name>A0A4R7TCL6_9ACTN</name>
<evidence type="ECO:0000259" key="2">
    <source>
        <dbReference type="Pfam" id="PF23894"/>
    </source>
</evidence>
<protein>
    <submittedName>
        <fullName evidence="3">Pentapeptide repeat protein</fullName>
    </submittedName>
</protein>
<keyword evidence="4" id="KW-1185">Reference proteome</keyword>
<dbReference type="PANTHER" id="PTHR14136">
    <property type="entry name" value="BTB_POZ DOMAIN-CONTAINING PROTEIN KCTD9"/>
    <property type="match status" value="1"/>
</dbReference>
<evidence type="ECO:0000313" key="4">
    <source>
        <dbReference type="Proteomes" id="UP000295151"/>
    </source>
</evidence>
<evidence type="ECO:0000256" key="1">
    <source>
        <dbReference type="SAM" id="MobiDB-lite"/>
    </source>
</evidence>
<dbReference type="InterPro" id="IPR051082">
    <property type="entry name" value="Pentapeptide-BTB/POZ_domain"/>
</dbReference>
<proteinExistence type="predicted"/>
<dbReference type="SUPFAM" id="SSF141571">
    <property type="entry name" value="Pentapeptide repeat-like"/>
    <property type="match status" value="1"/>
</dbReference>
<dbReference type="OrthoDB" id="2579959at2"/>
<dbReference type="Pfam" id="PF23894">
    <property type="entry name" value="LD_SV2"/>
    <property type="match status" value="1"/>
</dbReference>